<dbReference type="GO" id="GO:0008270">
    <property type="term" value="F:zinc ion binding"/>
    <property type="evidence" value="ECO:0007669"/>
    <property type="project" value="UniProtKB-KW"/>
</dbReference>
<feature type="domain" description="FLYWCH-type" evidence="4">
    <location>
        <begin position="36"/>
        <end position="84"/>
    </location>
</feature>
<organism evidence="5 6">
    <name type="scientific">Phytophthora palmivora</name>
    <dbReference type="NCBI Taxonomy" id="4796"/>
    <lineage>
        <taxon>Eukaryota</taxon>
        <taxon>Sar</taxon>
        <taxon>Stramenopiles</taxon>
        <taxon>Oomycota</taxon>
        <taxon>Peronosporomycetes</taxon>
        <taxon>Peronosporales</taxon>
        <taxon>Peronosporaceae</taxon>
        <taxon>Phytophthora</taxon>
    </lineage>
</organism>
<evidence type="ECO:0000256" key="2">
    <source>
        <dbReference type="ARBA" id="ARBA00022771"/>
    </source>
</evidence>
<dbReference type="Proteomes" id="UP000237271">
    <property type="component" value="Unassembled WGS sequence"/>
</dbReference>
<gene>
    <name evidence="5" type="ORF">PHPALM_18604</name>
</gene>
<evidence type="ECO:0000313" key="5">
    <source>
        <dbReference type="EMBL" id="POM65650.1"/>
    </source>
</evidence>
<sequence>MVIKLEMMMESEGRQVEDELTSGGFILPDSVEPVSGSKSVHVQGYQFSFYHGRDTTRNYRCSSYRRTQCLAKLYISRMGVVVRGNHKSDCIPELRQVPNGPPQLSKCYWRQMKLAFVMLLFCREKCGKLSENNYIATVTSSSKERPKSKLWVGCIGQGETIFGLEIFGQIEIEQLCDVKHSPGPKFFQFHFTYYEDEFYRLVVVMMYDPISDLYLPVWYVLTSGKTSQIYDHFSLHLSCIYEEARSSSYCL</sequence>
<keyword evidence="3" id="KW-0862">Zinc</keyword>
<dbReference type="EMBL" id="NCKW01010013">
    <property type="protein sequence ID" value="POM65650.1"/>
    <property type="molecule type" value="Genomic_DNA"/>
</dbReference>
<protein>
    <recommendedName>
        <fullName evidence="4">FLYWCH-type domain-containing protein</fullName>
    </recommendedName>
</protein>
<keyword evidence="6" id="KW-1185">Reference proteome</keyword>
<keyword evidence="1" id="KW-0479">Metal-binding</keyword>
<dbReference type="Gene3D" id="2.20.25.240">
    <property type="match status" value="1"/>
</dbReference>
<dbReference type="InterPro" id="IPR007588">
    <property type="entry name" value="Znf_FLYWCH"/>
</dbReference>
<evidence type="ECO:0000256" key="1">
    <source>
        <dbReference type="ARBA" id="ARBA00022723"/>
    </source>
</evidence>
<proteinExistence type="predicted"/>
<dbReference type="Pfam" id="PF04500">
    <property type="entry name" value="FLYWCH"/>
    <property type="match status" value="1"/>
</dbReference>
<dbReference type="AlphaFoldDB" id="A0A2P4XJC1"/>
<accession>A0A2P4XJC1</accession>
<comment type="caution">
    <text evidence="5">The sequence shown here is derived from an EMBL/GenBank/DDBJ whole genome shotgun (WGS) entry which is preliminary data.</text>
</comment>
<evidence type="ECO:0000256" key="3">
    <source>
        <dbReference type="ARBA" id="ARBA00022833"/>
    </source>
</evidence>
<evidence type="ECO:0000313" key="6">
    <source>
        <dbReference type="Proteomes" id="UP000237271"/>
    </source>
</evidence>
<keyword evidence="2" id="KW-0863">Zinc-finger</keyword>
<name>A0A2P4XJC1_9STRA</name>
<evidence type="ECO:0000259" key="4">
    <source>
        <dbReference type="Pfam" id="PF04500"/>
    </source>
</evidence>
<reference evidence="5 6" key="1">
    <citation type="journal article" date="2017" name="Genome Biol. Evol.">
        <title>Phytophthora megakarya and P. palmivora, closely related causal agents of cacao black pod rot, underwent increases in genome sizes and gene numbers by different mechanisms.</title>
        <authorList>
            <person name="Ali S.S."/>
            <person name="Shao J."/>
            <person name="Lary D.J."/>
            <person name="Kronmiller B."/>
            <person name="Shen D."/>
            <person name="Strem M.D."/>
            <person name="Amoako-Attah I."/>
            <person name="Akrofi A.Y."/>
            <person name="Begoude B.A."/>
            <person name="Ten Hoopen G.M."/>
            <person name="Coulibaly K."/>
            <person name="Kebe B.I."/>
            <person name="Melnick R.L."/>
            <person name="Guiltinan M.J."/>
            <person name="Tyler B.M."/>
            <person name="Meinhardt L.W."/>
            <person name="Bailey B.A."/>
        </authorList>
    </citation>
    <scope>NUCLEOTIDE SEQUENCE [LARGE SCALE GENOMIC DNA]</scope>
    <source>
        <strain evidence="6">sbr112.9</strain>
    </source>
</reference>